<feature type="compositionally biased region" description="Low complexity" evidence="1">
    <location>
        <begin position="66"/>
        <end position="77"/>
    </location>
</feature>
<sequence>MVGPPSHPAAALGQFNNGEASPAGIVAQPQLQPMPAFVPPSMPNSAHSLPPPPPIAVAMETPQFPPAGAQQGAATGAEGRDGQGQGEGEAVLAPPAVVQRVGGGEGGDPVMVQPFVPPQQMMPAAPPAPSSRIPLSP</sequence>
<evidence type="ECO:0000313" key="2">
    <source>
        <dbReference type="EMBL" id="CEM08690.1"/>
    </source>
</evidence>
<dbReference type="InParanoid" id="A0A0G4F7I0"/>
<name>A0A0G4F7I0_VITBC</name>
<feature type="compositionally biased region" description="Low complexity" evidence="1">
    <location>
        <begin position="109"/>
        <end position="123"/>
    </location>
</feature>
<evidence type="ECO:0000313" key="3">
    <source>
        <dbReference type="Proteomes" id="UP000041254"/>
    </source>
</evidence>
<dbReference type="EMBL" id="CDMY01000385">
    <property type="protein sequence ID" value="CEM08690.1"/>
    <property type="molecule type" value="Genomic_DNA"/>
</dbReference>
<gene>
    <name evidence="2" type="ORF">Vbra_14714</name>
</gene>
<protein>
    <submittedName>
        <fullName evidence="2">Uncharacterized protein</fullName>
    </submittedName>
</protein>
<proteinExistence type="predicted"/>
<organism evidence="2 3">
    <name type="scientific">Vitrella brassicaformis (strain CCMP3155)</name>
    <dbReference type="NCBI Taxonomy" id="1169540"/>
    <lineage>
        <taxon>Eukaryota</taxon>
        <taxon>Sar</taxon>
        <taxon>Alveolata</taxon>
        <taxon>Colpodellida</taxon>
        <taxon>Vitrellaceae</taxon>
        <taxon>Vitrella</taxon>
    </lineage>
</organism>
<keyword evidence="3" id="KW-1185">Reference proteome</keyword>
<dbReference type="AlphaFoldDB" id="A0A0G4F7I0"/>
<reference evidence="2 3" key="1">
    <citation type="submission" date="2014-11" db="EMBL/GenBank/DDBJ databases">
        <authorList>
            <person name="Zhu J."/>
            <person name="Qi W."/>
            <person name="Song R."/>
        </authorList>
    </citation>
    <scope>NUCLEOTIDE SEQUENCE [LARGE SCALE GENOMIC DNA]</scope>
</reference>
<feature type="region of interest" description="Disordered" evidence="1">
    <location>
        <begin position="1"/>
        <end position="137"/>
    </location>
</feature>
<evidence type="ECO:0000256" key="1">
    <source>
        <dbReference type="SAM" id="MobiDB-lite"/>
    </source>
</evidence>
<dbReference type="Proteomes" id="UP000041254">
    <property type="component" value="Unassembled WGS sequence"/>
</dbReference>
<dbReference type="VEuPathDB" id="CryptoDB:Vbra_14714"/>
<accession>A0A0G4F7I0</accession>